<keyword evidence="3" id="KW-1185">Reference proteome</keyword>
<evidence type="ECO:0000313" key="3">
    <source>
        <dbReference type="Proteomes" id="UP000032305"/>
    </source>
</evidence>
<proteinExistence type="predicted"/>
<dbReference type="Proteomes" id="UP000032305">
    <property type="component" value="Unassembled WGS sequence"/>
</dbReference>
<protein>
    <submittedName>
        <fullName evidence="2">Uncharacterized protein</fullName>
    </submittedName>
</protein>
<evidence type="ECO:0000256" key="1">
    <source>
        <dbReference type="SAM" id="MobiDB-lite"/>
    </source>
</evidence>
<reference evidence="2 3" key="1">
    <citation type="submission" date="2014-11" db="EMBL/GenBank/DDBJ databases">
        <title>Whole genome shotgun sequence of Sphingomonas parapaucimobilis NBRC 15100.</title>
        <authorList>
            <person name="Katano-Makiyama Y."/>
            <person name="Hosoyama A."/>
            <person name="Hashimoto M."/>
            <person name="Hosoyama Y."/>
            <person name="Noguchi M."/>
            <person name="Numata M."/>
            <person name="Tsuchikane K."/>
            <person name="Hirakata S."/>
            <person name="Uohara A."/>
            <person name="Shimodaira J."/>
            <person name="Ohji S."/>
            <person name="Ichikawa N."/>
            <person name="Kimura A."/>
            <person name="Yamazoe A."/>
            <person name="Fujita N."/>
        </authorList>
    </citation>
    <scope>NUCLEOTIDE SEQUENCE [LARGE SCALE GENOMIC DNA]</scope>
    <source>
        <strain evidence="2 3">NBRC 15100</strain>
    </source>
</reference>
<feature type="region of interest" description="Disordered" evidence="1">
    <location>
        <begin position="1"/>
        <end position="30"/>
    </location>
</feature>
<accession>A0A0A1WBG0</accession>
<organism evidence="2 3">
    <name type="scientific">Sphingomonas parapaucimobilis NBRC 15100</name>
    <dbReference type="NCBI Taxonomy" id="1219049"/>
    <lineage>
        <taxon>Bacteria</taxon>
        <taxon>Pseudomonadati</taxon>
        <taxon>Pseudomonadota</taxon>
        <taxon>Alphaproteobacteria</taxon>
        <taxon>Sphingomonadales</taxon>
        <taxon>Sphingomonadaceae</taxon>
        <taxon>Sphingomonas</taxon>
    </lineage>
</organism>
<comment type="caution">
    <text evidence="2">The sequence shown here is derived from an EMBL/GenBank/DDBJ whole genome shotgun (WGS) entry which is preliminary data.</text>
</comment>
<dbReference type="AlphaFoldDB" id="A0A0A1WBG0"/>
<evidence type="ECO:0000313" key="2">
    <source>
        <dbReference type="EMBL" id="GAM02316.1"/>
    </source>
</evidence>
<gene>
    <name evidence="2" type="ORF">SP5_077_00040</name>
</gene>
<dbReference type="EMBL" id="BBPI01000077">
    <property type="protein sequence ID" value="GAM02316.1"/>
    <property type="molecule type" value="Genomic_DNA"/>
</dbReference>
<sequence>MGSPAPAGMVPLNRRVDPSRLGFPRTRGDGPRWRLVEPFPVLVPPHPRGWSASAGGHSP</sequence>
<name>A0A0A1WBG0_9SPHN</name>